<dbReference type="Proteomes" id="UP000309061">
    <property type="component" value="Chromosome"/>
</dbReference>
<dbReference type="PANTHER" id="PTHR38730:SF1">
    <property type="entry name" value="SLL7028 PROTEIN"/>
    <property type="match status" value="1"/>
</dbReference>
<evidence type="ECO:0000259" key="3">
    <source>
        <dbReference type="Pfam" id="PF13203"/>
    </source>
</evidence>
<organism evidence="4 5">
    <name type="scientific">Methylocystis heyeri</name>
    <dbReference type="NCBI Taxonomy" id="391905"/>
    <lineage>
        <taxon>Bacteria</taxon>
        <taxon>Pseudomonadati</taxon>
        <taxon>Pseudomonadota</taxon>
        <taxon>Alphaproteobacteria</taxon>
        <taxon>Hyphomicrobiales</taxon>
        <taxon>Methylocystaceae</taxon>
        <taxon>Methylocystis</taxon>
    </lineage>
</organism>
<evidence type="ECO:0000259" key="2">
    <source>
        <dbReference type="Pfam" id="PF09967"/>
    </source>
</evidence>
<dbReference type="EMBL" id="CP046052">
    <property type="protein sequence ID" value="QGM46150.1"/>
    <property type="molecule type" value="Genomic_DNA"/>
</dbReference>
<sequence length="456" mass="50212">MDSEALYDREMTGQELAQTLNKISHAGARKTPTRLELNAEQHKLWTQTRTALMWSAPAFASIFYSMMADNDPDSAYFTDEVERCGTDGKHLFINPEGFFSKEWNIHNRVAAVAHEIAHAMFDHCGMQNALKTRGVIVTPSGNRIDYDEQIYAESIDYVVNALLAESNIGKIPDNWFYDPNIAKGTDSVFEVYERLYEKREKQENGGGGGGGDNGSQAGPGTDNHCDPGTGDGGAPSQAQSDRSEQEWKNAVAGAMASAQAQGKLPEALKRLFAEQLEPKVSWQEHLRAMITRRVGNDTRSWKKLDRRLIVRGIGAPGKIGFGCGLIDIAIDTSGSVTGPMVDQFLAEVRSILEDVRPQRVRLIWCDAKVHRVDEVDDVQDLEWVRALGAAGGGGTAFEPVFEHIYESGEEPETLLYLTDGLGSFPDAPPDYPVVWGSIYAASTYPFGEVVNIDMQS</sequence>
<dbReference type="SUPFAM" id="SSF53300">
    <property type="entry name" value="vWA-like"/>
    <property type="match status" value="1"/>
</dbReference>
<dbReference type="InterPro" id="IPR036465">
    <property type="entry name" value="vWFA_dom_sf"/>
</dbReference>
<feature type="compositionally biased region" description="Gly residues" evidence="1">
    <location>
        <begin position="204"/>
        <end position="213"/>
    </location>
</feature>
<dbReference type="RefSeq" id="WP_136496405.1">
    <property type="nucleotide sequence ID" value="NZ_CP046052.1"/>
</dbReference>
<gene>
    <name evidence="4" type="ORF">H2LOC_010830</name>
</gene>
<dbReference type="AlphaFoldDB" id="A0A6B8KI24"/>
<evidence type="ECO:0008006" key="6">
    <source>
        <dbReference type="Google" id="ProtNLM"/>
    </source>
</evidence>
<dbReference type="InterPro" id="IPR018698">
    <property type="entry name" value="VWA-like_dom"/>
</dbReference>
<evidence type="ECO:0000313" key="4">
    <source>
        <dbReference type="EMBL" id="QGM46150.1"/>
    </source>
</evidence>
<dbReference type="Pfam" id="PF13203">
    <property type="entry name" value="DUF2201_N"/>
    <property type="match status" value="1"/>
</dbReference>
<dbReference type="OrthoDB" id="9761650at2"/>
<proteinExistence type="predicted"/>
<evidence type="ECO:0000313" key="5">
    <source>
        <dbReference type="Proteomes" id="UP000309061"/>
    </source>
</evidence>
<keyword evidence="5" id="KW-1185">Reference proteome</keyword>
<dbReference type="InterPro" id="IPR025154">
    <property type="entry name" value="Put_metallopeptidase_dom"/>
</dbReference>
<feature type="region of interest" description="Disordered" evidence="1">
    <location>
        <begin position="200"/>
        <end position="254"/>
    </location>
</feature>
<dbReference type="Pfam" id="PF09967">
    <property type="entry name" value="DUF2201"/>
    <property type="match status" value="1"/>
</dbReference>
<protein>
    <recommendedName>
        <fullName evidence="6">Metallopeptidase domain-containing protein</fullName>
    </recommendedName>
</protein>
<feature type="domain" description="Putative metallopeptidase" evidence="3">
    <location>
        <begin position="46"/>
        <end position="310"/>
    </location>
</feature>
<feature type="domain" description="VWA-like" evidence="2">
    <location>
        <begin position="328"/>
        <end position="453"/>
    </location>
</feature>
<name>A0A6B8KI24_9HYPH</name>
<reference evidence="4 5" key="1">
    <citation type="submission" date="2019-11" db="EMBL/GenBank/DDBJ databases">
        <title>The genome sequence of Methylocystis heyeri.</title>
        <authorList>
            <person name="Oshkin I.Y."/>
            <person name="Miroshnikov K."/>
            <person name="Dedysh S.N."/>
        </authorList>
    </citation>
    <scope>NUCLEOTIDE SEQUENCE [LARGE SCALE GENOMIC DNA]</scope>
    <source>
        <strain evidence="4 5">H2</strain>
    </source>
</reference>
<dbReference type="KEGG" id="mhey:H2LOC_010830"/>
<dbReference type="PANTHER" id="PTHR38730">
    <property type="entry name" value="SLL7028 PROTEIN"/>
    <property type="match status" value="1"/>
</dbReference>
<evidence type="ECO:0000256" key="1">
    <source>
        <dbReference type="SAM" id="MobiDB-lite"/>
    </source>
</evidence>
<accession>A0A6B8KI24</accession>